<keyword evidence="2" id="KW-0813">Transport</keyword>
<reference evidence="11" key="2">
    <citation type="submission" date="2020-07" db="EMBL/GenBank/DDBJ databases">
        <authorList>
            <person name="Yu X."/>
        </authorList>
    </citation>
    <scope>NUCLEOTIDE SEQUENCE [LARGE SCALE GENOMIC DNA]</scope>
    <source>
        <strain evidence="11">24T</strain>
    </source>
</reference>
<feature type="transmembrane region" description="Helical" evidence="10">
    <location>
        <begin position="343"/>
        <end position="363"/>
    </location>
</feature>
<dbReference type="Gene3D" id="1.10.3080.10">
    <property type="entry name" value="Clc chloride channel"/>
    <property type="match status" value="1"/>
</dbReference>
<keyword evidence="3 10" id="KW-0812">Transmembrane</keyword>
<dbReference type="InterPro" id="IPR014743">
    <property type="entry name" value="Cl-channel_core"/>
</dbReference>
<dbReference type="GO" id="GO:0005254">
    <property type="term" value="F:chloride channel activity"/>
    <property type="evidence" value="ECO:0007669"/>
    <property type="project" value="UniProtKB-KW"/>
</dbReference>
<dbReference type="InterPro" id="IPR050368">
    <property type="entry name" value="ClC-type_chloride_channel"/>
</dbReference>
<feature type="transmembrane region" description="Helical" evidence="10">
    <location>
        <begin position="208"/>
        <end position="227"/>
    </location>
</feature>
<reference evidence="11" key="1">
    <citation type="submission" date="2020-07" db="EMBL/GenBank/DDBJ databases">
        <title>Description of Mycobacterium gordonae subsp. intergordonae subsp.nov. and Mycobacterium gordonae subsp. gordonae subsp. nov.</title>
        <authorList>
            <person name="Huang H."/>
        </authorList>
    </citation>
    <scope>NUCLEOTIDE SEQUENCE [LARGE SCALE GENOMIC DNA]</scope>
    <source>
        <strain evidence="11">24T</strain>
    </source>
</reference>
<evidence type="ECO:0000256" key="10">
    <source>
        <dbReference type="SAM" id="Phobius"/>
    </source>
</evidence>
<keyword evidence="9" id="KW-0407">Ion channel</keyword>
<feature type="transmembrane region" description="Helical" evidence="10">
    <location>
        <begin position="273"/>
        <end position="297"/>
    </location>
</feature>
<dbReference type="EMBL" id="CP059165">
    <property type="protein sequence ID" value="QLL07949.1"/>
    <property type="molecule type" value="Genomic_DNA"/>
</dbReference>
<comment type="subcellular location">
    <subcellularLocation>
        <location evidence="1">Membrane</location>
        <topology evidence="1">Multi-pass membrane protein</topology>
    </subcellularLocation>
</comment>
<dbReference type="AlphaFoldDB" id="A0A7D6E094"/>
<sequence length="440" mass="45661">MIISTSATRCVTAPRSVVSADVPRPPSRNVDFFCAVVIVGLLSGVAGLATTIVLQHVEHLTYHYTFGSLLDGITGSSPVRQALGPMAGGTVVGAGWWLLRRRTEVPPLAGTITRHERVPRLTWSIDALLQVVLVGAGASLGREGAPRQFAAVLSDLGTGWLRRLSPGDREILLACAAGAGLGAVYAVPLAGTLFTLRILLNTWRLRPVGASLISSGLAVAIGSVMTHNEPELDWPRAESAYLLSVHGLALAPVAFVVGWVFNKVIAAARPAVAIRSWVLIPGLAAAGLLTGVCSHWWPELPGNGKSVLTVSLAAGMTLTSAAVILVLKPLLTAMFLRAGGAGGLLTPSLATGAAAGTVLVMLLNQAAGAHLHGPAMSLGAAAGVLAVTQGSPIWAAIFVWELARPPIRMLLAFAVTAVGAHTLNKILSRRRRPNPDQRVG</sequence>
<evidence type="ECO:0000256" key="3">
    <source>
        <dbReference type="ARBA" id="ARBA00022692"/>
    </source>
</evidence>
<organism evidence="11 12">
    <name type="scientific">Mycobacterium vicinigordonae</name>
    <dbReference type="NCBI Taxonomy" id="1719132"/>
    <lineage>
        <taxon>Bacteria</taxon>
        <taxon>Bacillati</taxon>
        <taxon>Actinomycetota</taxon>
        <taxon>Actinomycetes</taxon>
        <taxon>Mycobacteriales</taxon>
        <taxon>Mycobacteriaceae</taxon>
        <taxon>Mycobacterium</taxon>
    </lineage>
</organism>
<dbReference type="PANTHER" id="PTHR43427">
    <property type="entry name" value="CHLORIDE CHANNEL PROTEIN CLC-E"/>
    <property type="match status" value="1"/>
</dbReference>
<gene>
    <name evidence="11" type="ORF">H0P51_02850</name>
</gene>
<evidence type="ECO:0000256" key="6">
    <source>
        <dbReference type="ARBA" id="ARBA00023136"/>
    </source>
</evidence>
<keyword evidence="7" id="KW-0869">Chloride channel</keyword>
<evidence type="ECO:0000256" key="9">
    <source>
        <dbReference type="ARBA" id="ARBA00023303"/>
    </source>
</evidence>
<evidence type="ECO:0000256" key="1">
    <source>
        <dbReference type="ARBA" id="ARBA00004141"/>
    </source>
</evidence>
<dbReference type="KEGG" id="mgor:H0P51_02850"/>
<name>A0A7D6E094_9MYCO</name>
<keyword evidence="5" id="KW-0406">Ion transport</keyword>
<proteinExistence type="predicted"/>
<feature type="transmembrane region" description="Helical" evidence="10">
    <location>
        <begin position="375"/>
        <end position="400"/>
    </location>
</feature>
<dbReference type="InterPro" id="IPR001807">
    <property type="entry name" value="ClC"/>
</dbReference>
<dbReference type="Proteomes" id="UP000510682">
    <property type="component" value="Chromosome"/>
</dbReference>
<dbReference type="GO" id="GO:0034707">
    <property type="term" value="C:chloride channel complex"/>
    <property type="evidence" value="ECO:0007669"/>
    <property type="project" value="UniProtKB-KW"/>
</dbReference>
<keyword evidence="6 10" id="KW-0472">Membrane</keyword>
<evidence type="ECO:0000313" key="12">
    <source>
        <dbReference type="Proteomes" id="UP000510682"/>
    </source>
</evidence>
<feature type="transmembrane region" description="Helical" evidence="10">
    <location>
        <begin position="32"/>
        <end position="54"/>
    </location>
</feature>
<evidence type="ECO:0000256" key="2">
    <source>
        <dbReference type="ARBA" id="ARBA00022448"/>
    </source>
</evidence>
<feature type="transmembrane region" description="Helical" evidence="10">
    <location>
        <begin position="171"/>
        <end position="196"/>
    </location>
</feature>
<evidence type="ECO:0000313" key="11">
    <source>
        <dbReference type="EMBL" id="QLL07949.1"/>
    </source>
</evidence>
<feature type="transmembrane region" description="Helical" evidence="10">
    <location>
        <begin position="239"/>
        <end position="261"/>
    </location>
</feature>
<feature type="transmembrane region" description="Helical" evidence="10">
    <location>
        <begin position="309"/>
        <end position="331"/>
    </location>
</feature>
<protein>
    <submittedName>
        <fullName evidence="11">Chloride channel protein</fullName>
    </submittedName>
</protein>
<dbReference type="Pfam" id="PF00654">
    <property type="entry name" value="Voltage_CLC"/>
    <property type="match status" value="1"/>
</dbReference>
<keyword evidence="4 10" id="KW-1133">Transmembrane helix</keyword>
<accession>A0A7D6E094</accession>
<keyword evidence="8" id="KW-0868">Chloride</keyword>
<dbReference type="PANTHER" id="PTHR43427:SF6">
    <property type="entry name" value="CHLORIDE CHANNEL PROTEIN CLC-E"/>
    <property type="match status" value="1"/>
</dbReference>
<evidence type="ECO:0000256" key="4">
    <source>
        <dbReference type="ARBA" id="ARBA00022989"/>
    </source>
</evidence>
<evidence type="ECO:0000256" key="5">
    <source>
        <dbReference type="ARBA" id="ARBA00023065"/>
    </source>
</evidence>
<dbReference type="RefSeq" id="WP_180916550.1">
    <property type="nucleotide sequence ID" value="NZ_CP059165.1"/>
</dbReference>
<evidence type="ECO:0000256" key="8">
    <source>
        <dbReference type="ARBA" id="ARBA00023214"/>
    </source>
</evidence>
<dbReference type="SUPFAM" id="SSF81340">
    <property type="entry name" value="Clc chloride channel"/>
    <property type="match status" value="1"/>
</dbReference>
<keyword evidence="12" id="KW-1185">Reference proteome</keyword>
<dbReference type="PRINTS" id="PR00762">
    <property type="entry name" value="CLCHANNEL"/>
</dbReference>
<evidence type="ECO:0000256" key="7">
    <source>
        <dbReference type="ARBA" id="ARBA00023173"/>
    </source>
</evidence>